<evidence type="ECO:0000256" key="1">
    <source>
        <dbReference type="SAM" id="SignalP"/>
    </source>
</evidence>
<accession>A0ABT2ZS83</accession>
<evidence type="ECO:0008006" key="4">
    <source>
        <dbReference type="Google" id="ProtNLM"/>
    </source>
</evidence>
<dbReference type="EMBL" id="JAOWKZ010000004">
    <property type="protein sequence ID" value="MCV2873869.1"/>
    <property type="molecule type" value="Genomic_DNA"/>
</dbReference>
<proteinExistence type="predicted"/>
<dbReference type="NCBIfam" id="NF041384">
    <property type="entry name" value="YHS_seleno_dom"/>
    <property type="match status" value="1"/>
</dbReference>
<dbReference type="RefSeq" id="WP_263741099.1">
    <property type="nucleotide sequence ID" value="NZ_JAOWKZ010000004.1"/>
</dbReference>
<sequence>MKPTLIIAALTAALPVFAAPAFAADELNIAPGLSYAGAPVGLHGADPVALVNGDVVTGEGEFSSVLNGAAYYFASAEHKAAFDANPAAYEPQNGGFCTYGVSVGKKFDGDPRHAVVHEGKLYVFLNAKTRELFLEDVSGALTKATENWSKIEHVAASEL</sequence>
<dbReference type="Proteomes" id="UP001652564">
    <property type="component" value="Unassembled WGS sequence"/>
</dbReference>
<protein>
    <recommendedName>
        <fullName evidence="4">YHS domain-containing protein</fullName>
    </recommendedName>
</protein>
<evidence type="ECO:0000313" key="3">
    <source>
        <dbReference type="Proteomes" id="UP001652564"/>
    </source>
</evidence>
<evidence type="ECO:0000313" key="2">
    <source>
        <dbReference type="EMBL" id="MCV2873869.1"/>
    </source>
</evidence>
<keyword evidence="1" id="KW-0732">Signal</keyword>
<comment type="caution">
    <text evidence="2">The sequence shown here is derived from an EMBL/GenBank/DDBJ whole genome shotgun (WGS) entry which is preliminary data.</text>
</comment>
<name>A0ABT2ZS83_9RHOB</name>
<feature type="signal peptide" evidence="1">
    <location>
        <begin position="1"/>
        <end position="23"/>
    </location>
</feature>
<reference evidence="2 3" key="1">
    <citation type="submission" date="2022-10" db="EMBL/GenBank/DDBJ databases">
        <title>Defluviimonas sp. nov., isolated from ocean surface sediments.</title>
        <authorList>
            <person name="He W."/>
            <person name="Wang L."/>
            <person name="Zhang D.-F."/>
        </authorList>
    </citation>
    <scope>NUCLEOTIDE SEQUENCE [LARGE SCALE GENOMIC DNA]</scope>
    <source>
        <strain evidence="2 3">WL0050</strain>
    </source>
</reference>
<keyword evidence="3" id="KW-1185">Reference proteome</keyword>
<gene>
    <name evidence="2" type="ORF">OEZ71_16350</name>
</gene>
<organism evidence="2 3">
    <name type="scientific">Albidovulum litorale</name>
    <dbReference type="NCBI Taxonomy" id="2984134"/>
    <lineage>
        <taxon>Bacteria</taxon>
        <taxon>Pseudomonadati</taxon>
        <taxon>Pseudomonadota</taxon>
        <taxon>Alphaproteobacteria</taxon>
        <taxon>Rhodobacterales</taxon>
        <taxon>Paracoccaceae</taxon>
        <taxon>Albidovulum</taxon>
    </lineage>
</organism>
<feature type="chain" id="PRO_5045052814" description="YHS domain-containing protein" evidence="1">
    <location>
        <begin position="24"/>
        <end position="159"/>
    </location>
</feature>